<dbReference type="EMBL" id="MBEE01000088">
    <property type="protein sequence ID" value="OCB56908.1"/>
    <property type="molecule type" value="Genomic_DNA"/>
</dbReference>
<accession>A0A1B9D9Y0</accession>
<evidence type="ECO:0000313" key="2">
    <source>
        <dbReference type="Proteomes" id="UP000092683"/>
    </source>
</evidence>
<dbReference type="Proteomes" id="UP000092683">
    <property type="component" value="Unassembled WGS sequence"/>
</dbReference>
<dbReference type="RefSeq" id="WP_065480652.1">
    <property type="nucleotide sequence ID" value="NZ_MBEE01000088.1"/>
</dbReference>
<proteinExistence type="predicted"/>
<name>A0A1B9D9Y0_MYCMA</name>
<evidence type="ECO:0000313" key="1">
    <source>
        <dbReference type="EMBL" id="OCB56908.1"/>
    </source>
</evidence>
<protein>
    <submittedName>
        <fullName evidence="1">Uncharacterized protein</fullName>
    </submittedName>
</protein>
<dbReference type="AlphaFoldDB" id="A0A1B9D9Y0"/>
<dbReference type="Gene3D" id="1.10.8.1060">
    <property type="entry name" value="Corynebacterium glutamicum thioredoxin-dependent arsenate reductase, N-terminal domain"/>
    <property type="match status" value="1"/>
</dbReference>
<reference evidence="1 2" key="1">
    <citation type="submission" date="2016-06" db="EMBL/GenBank/DDBJ databases">
        <authorList>
            <person name="Kjaerup R.B."/>
            <person name="Dalgaard T.S."/>
            <person name="Juul-Madsen H.R."/>
        </authorList>
    </citation>
    <scope>NUCLEOTIDE SEQUENCE [LARGE SCALE GENOMIC DNA]</scope>
    <source>
        <strain evidence="1 2">E3012</strain>
    </source>
</reference>
<organism evidence="1 2">
    <name type="scientific">Mycobacterium malmoense</name>
    <dbReference type="NCBI Taxonomy" id="1780"/>
    <lineage>
        <taxon>Bacteria</taxon>
        <taxon>Bacillati</taxon>
        <taxon>Actinomycetota</taxon>
        <taxon>Actinomycetes</taxon>
        <taxon>Mycobacteriales</taxon>
        <taxon>Mycobacteriaceae</taxon>
        <taxon>Mycobacterium</taxon>
    </lineage>
</organism>
<gene>
    <name evidence="1" type="ORF">A5677_17685</name>
</gene>
<dbReference type="NCBIfam" id="NF046112">
    <property type="entry name" value="MSMEG_6209_Nter"/>
    <property type="match status" value="1"/>
</dbReference>
<comment type="caution">
    <text evidence="1">The sequence shown here is derived from an EMBL/GenBank/DDBJ whole genome shotgun (WGS) entry which is preliminary data.</text>
</comment>
<dbReference type="OrthoDB" id="4277148at2"/>
<sequence>MVTEVDEEMLLADIERQLVDDFPGVPPKVVDALVREEHARFTHSRVREFVPLLVEKNAREQLKQRSN</sequence>